<sequence>MRVCSMSGRFGAWNLKTGLTVGALVLALWPLGGGAQEALPLSELRREIAEIDASVSEAEAQKAKYGAGLISTLMEARIETLKLTRAVLENRVAGETGGAQRVIELPVARPDPELADKVLAEILAQQKIVAAAEKEAQGASGLIGAVAQSRVETEKLSLANLRGNWLAATYGILLPITPPVAGESSAQPAPAKTATAQSAAATPEGTEKGPDWADAAHPEIDYSKAIFSQLHREKFTIHGWWGLSQDRAAIDDSPKIFGINVSEYKEGLQLSTPKLYVSCKEGETSVVFDADDYILSDYNVNTVPVTYRIDGQDAVQDRWSKLTSPKGGGLFGAQGQRMIRQLYDAEKLFVRLTEKNGKTHDATFHMAGGQAVFDAAAAACGFSTLDLTAADYRAIQTMLNSAGYEAGTPDGVWGAGSAQAMRAWQAENGLATTGAPDRASLAAMGMN</sequence>
<dbReference type="EMBL" id="DMVW01000124">
    <property type="protein sequence ID" value="HAR52863.1"/>
    <property type="molecule type" value="Genomic_DNA"/>
</dbReference>
<comment type="caution">
    <text evidence="3">The sequence shown here is derived from an EMBL/GenBank/DDBJ whole genome shotgun (WGS) entry which is preliminary data.</text>
</comment>
<proteinExistence type="predicted"/>
<protein>
    <submittedName>
        <fullName evidence="3">Lytic transglycosylase</fullName>
    </submittedName>
</protein>
<dbReference type="SUPFAM" id="SSF47090">
    <property type="entry name" value="PGBD-like"/>
    <property type="match status" value="1"/>
</dbReference>
<dbReference type="Proteomes" id="UP000264719">
    <property type="component" value="Unassembled WGS sequence"/>
</dbReference>
<feature type="region of interest" description="Disordered" evidence="1">
    <location>
        <begin position="182"/>
        <end position="214"/>
    </location>
</feature>
<dbReference type="Pfam" id="PF01471">
    <property type="entry name" value="PG_binding_1"/>
    <property type="match status" value="1"/>
</dbReference>
<evidence type="ECO:0000256" key="1">
    <source>
        <dbReference type="SAM" id="MobiDB-lite"/>
    </source>
</evidence>
<dbReference type="InterPro" id="IPR036365">
    <property type="entry name" value="PGBD-like_sf"/>
</dbReference>
<accession>A0A348WEA1</accession>
<feature type="compositionally biased region" description="Basic and acidic residues" evidence="1">
    <location>
        <begin position="205"/>
        <end position="214"/>
    </location>
</feature>
<dbReference type="InterPro" id="IPR036366">
    <property type="entry name" value="PGBDSf"/>
</dbReference>
<evidence type="ECO:0000313" key="4">
    <source>
        <dbReference type="Proteomes" id="UP000264719"/>
    </source>
</evidence>
<evidence type="ECO:0000313" key="3">
    <source>
        <dbReference type="EMBL" id="HAR52863.1"/>
    </source>
</evidence>
<dbReference type="InterPro" id="IPR002477">
    <property type="entry name" value="Peptidoglycan-bd-like"/>
</dbReference>
<gene>
    <name evidence="3" type="ORF">DCS45_13455</name>
</gene>
<name>A0A348WEA1_9RHOB</name>
<feature type="domain" description="Peptidoglycan binding-like" evidence="2">
    <location>
        <begin position="390"/>
        <end position="444"/>
    </location>
</feature>
<feature type="compositionally biased region" description="Low complexity" evidence="1">
    <location>
        <begin position="184"/>
        <end position="203"/>
    </location>
</feature>
<dbReference type="Gene3D" id="1.10.101.10">
    <property type="entry name" value="PGBD-like superfamily/PGBD"/>
    <property type="match status" value="1"/>
</dbReference>
<dbReference type="AlphaFoldDB" id="A0A348WEA1"/>
<organism evidence="3 4">
    <name type="scientific">Roseovarius nubinhibens</name>
    <dbReference type="NCBI Taxonomy" id="314263"/>
    <lineage>
        <taxon>Bacteria</taxon>
        <taxon>Pseudomonadati</taxon>
        <taxon>Pseudomonadota</taxon>
        <taxon>Alphaproteobacteria</taxon>
        <taxon>Rhodobacterales</taxon>
        <taxon>Roseobacteraceae</taxon>
        <taxon>Roseovarius</taxon>
    </lineage>
</organism>
<evidence type="ECO:0000259" key="2">
    <source>
        <dbReference type="Pfam" id="PF01471"/>
    </source>
</evidence>
<reference evidence="3 4" key="1">
    <citation type="journal article" date="2018" name="Nat. Biotechnol.">
        <title>A standardized bacterial taxonomy based on genome phylogeny substantially revises the tree of life.</title>
        <authorList>
            <person name="Parks D.H."/>
            <person name="Chuvochina M."/>
            <person name="Waite D.W."/>
            <person name="Rinke C."/>
            <person name="Skarshewski A."/>
            <person name="Chaumeil P.A."/>
            <person name="Hugenholtz P."/>
        </authorList>
    </citation>
    <scope>NUCLEOTIDE SEQUENCE [LARGE SCALE GENOMIC DNA]</scope>
    <source>
        <strain evidence="3">UBA9169</strain>
    </source>
</reference>